<name>A0ABW3S5A4_9BACL</name>
<dbReference type="CDD" id="cd04301">
    <property type="entry name" value="NAT_SF"/>
    <property type="match status" value="1"/>
</dbReference>
<keyword evidence="3" id="KW-1185">Reference proteome</keyword>
<keyword evidence="2" id="KW-0808">Transferase</keyword>
<dbReference type="PROSITE" id="PS51186">
    <property type="entry name" value="GNAT"/>
    <property type="match status" value="1"/>
</dbReference>
<comment type="caution">
    <text evidence="2">The sequence shown here is derived from an EMBL/GenBank/DDBJ whole genome shotgun (WGS) entry which is preliminary data.</text>
</comment>
<organism evidence="2 3">
    <name type="scientific">Paenibacillus puldeungensis</name>
    <dbReference type="NCBI Taxonomy" id="696536"/>
    <lineage>
        <taxon>Bacteria</taxon>
        <taxon>Bacillati</taxon>
        <taxon>Bacillota</taxon>
        <taxon>Bacilli</taxon>
        <taxon>Bacillales</taxon>
        <taxon>Paenibacillaceae</taxon>
        <taxon>Paenibacillus</taxon>
    </lineage>
</organism>
<evidence type="ECO:0000313" key="3">
    <source>
        <dbReference type="Proteomes" id="UP001597262"/>
    </source>
</evidence>
<dbReference type="SUPFAM" id="SSF55729">
    <property type="entry name" value="Acyl-CoA N-acyltransferases (Nat)"/>
    <property type="match status" value="1"/>
</dbReference>
<dbReference type="InterPro" id="IPR016181">
    <property type="entry name" value="Acyl_CoA_acyltransferase"/>
</dbReference>
<evidence type="ECO:0000259" key="1">
    <source>
        <dbReference type="PROSITE" id="PS51186"/>
    </source>
</evidence>
<dbReference type="EMBL" id="JBHTLM010000038">
    <property type="protein sequence ID" value="MFD1179687.1"/>
    <property type="molecule type" value="Genomic_DNA"/>
</dbReference>
<dbReference type="Gene3D" id="3.40.630.30">
    <property type="match status" value="1"/>
</dbReference>
<protein>
    <submittedName>
        <fullName evidence="2">GNAT family N-acetyltransferase</fullName>
        <ecNumber evidence="2">2.3.1.-</ecNumber>
    </submittedName>
</protein>
<dbReference type="Proteomes" id="UP001597262">
    <property type="component" value="Unassembled WGS sequence"/>
</dbReference>
<gene>
    <name evidence="2" type="ORF">ACFQ3W_25770</name>
</gene>
<sequence length="154" mass="17226">MIVKLSLQDPDIVEQLWSLQHTAYRLEAETVGLKDCPPLPDTFDSIRRSRDEFFGSLSEERELLGAIAVVSEIPGTLDITRLMVHSDHLRQGIGGSLLRYVLQNYEGTRTFNVIASTLNPPAVSLYRGYGFVPIKTLPSAAGIELTLFRLEQDH</sequence>
<reference evidence="3" key="1">
    <citation type="journal article" date="2019" name="Int. J. Syst. Evol. Microbiol.">
        <title>The Global Catalogue of Microorganisms (GCM) 10K type strain sequencing project: providing services to taxonomists for standard genome sequencing and annotation.</title>
        <authorList>
            <consortium name="The Broad Institute Genomics Platform"/>
            <consortium name="The Broad Institute Genome Sequencing Center for Infectious Disease"/>
            <person name="Wu L."/>
            <person name="Ma J."/>
        </authorList>
    </citation>
    <scope>NUCLEOTIDE SEQUENCE [LARGE SCALE GENOMIC DNA]</scope>
    <source>
        <strain evidence="3">CCUG 59189</strain>
    </source>
</reference>
<proteinExistence type="predicted"/>
<keyword evidence="2" id="KW-0012">Acyltransferase</keyword>
<dbReference type="RefSeq" id="WP_379322109.1">
    <property type="nucleotide sequence ID" value="NZ_JBHTLM010000038.1"/>
</dbReference>
<feature type="domain" description="N-acetyltransferase" evidence="1">
    <location>
        <begin position="3"/>
        <end position="152"/>
    </location>
</feature>
<evidence type="ECO:0000313" key="2">
    <source>
        <dbReference type="EMBL" id="MFD1179687.1"/>
    </source>
</evidence>
<dbReference type="EC" id="2.3.1.-" evidence="2"/>
<dbReference type="InterPro" id="IPR000182">
    <property type="entry name" value="GNAT_dom"/>
</dbReference>
<accession>A0ABW3S5A4</accession>
<dbReference type="GO" id="GO:0016746">
    <property type="term" value="F:acyltransferase activity"/>
    <property type="evidence" value="ECO:0007669"/>
    <property type="project" value="UniProtKB-KW"/>
</dbReference>
<dbReference type="Pfam" id="PF13673">
    <property type="entry name" value="Acetyltransf_10"/>
    <property type="match status" value="1"/>
</dbReference>